<accession>A0ABQ5BK29</accession>
<dbReference type="EMBL" id="BQNB010013326">
    <property type="protein sequence ID" value="GJT14599.1"/>
    <property type="molecule type" value="Genomic_DNA"/>
</dbReference>
<reference evidence="2" key="1">
    <citation type="journal article" date="2022" name="Int. J. Mol. Sci.">
        <title>Draft Genome of Tanacetum Coccineum: Genomic Comparison of Closely Related Tanacetum-Family Plants.</title>
        <authorList>
            <person name="Yamashiro T."/>
            <person name="Shiraishi A."/>
            <person name="Nakayama K."/>
            <person name="Satake H."/>
        </authorList>
    </citation>
    <scope>NUCLEOTIDE SEQUENCE</scope>
</reference>
<evidence type="ECO:0000313" key="3">
    <source>
        <dbReference type="Proteomes" id="UP001151760"/>
    </source>
</evidence>
<dbReference type="PANTHER" id="PTHR31286:SF99">
    <property type="entry name" value="DUF4283 DOMAIN-CONTAINING PROTEIN"/>
    <property type="match status" value="1"/>
</dbReference>
<dbReference type="InterPro" id="IPR025558">
    <property type="entry name" value="DUF4283"/>
</dbReference>
<protein>
    <recommendedName>
        <fullName evidence="1">DUF4283 domain-containing protein</fullName>
    </recommendedName>
</protein>
<reference evidence="2" key="2">
    <citation type="submission" date="2022-01" db="EMBL/GenBank/DDBJ databases">
        <authorList>
            <person name="Yamashiro T."/>
            <person name="Shiraishi A."/>
            <person name="Satake H."/>
            <person name="Nakayama K."/>
        </authorList>
    </citation>
    <scope>NUCLEOTIDE SEQUENCE</scope>
</reference>
<organism evidence="2 3">
    <name type="scientific">Tanacetum coccineum</name>
    <dbReference type="NCBI Taxonomy" id="301880"/>
    <lineage>
        <taxon>Eukaryota</taxon>
        <taxon>Viridiplantae</taxon>
        <taxon>Streptophyta</taxon>
        <taxon>Embryophyta</taxon>
        <taxon>Tracheophyta</taxon>
        <taxon>Spermatophyta</taxon>
        <taxon>Magnoliopsida</taxon>
        <taxon>eudicotyledons</taxon>
        <taxon>Gunneridae</taxon>
        <taxon>Pentapetalae</taxon>
        <taxon>asterids</taxon>
        <taxon>campanulids</taxon>
        <taxon>Asterales</taxon>
        <taxon>Asteraceae</taxon>
        <taxon>Asteroideae</taxon>
        <taxon>Anthemideae</taxon>
        <taxon>Anthemidinae</taxon>
        <taxon>Tanacetum</taxon>
    </lineage>
</organism>
<dbReference type="InterPro" id="IPR040256">
    <property type="entry name" value="At4g02000-like"/>
</dbReference>
<comment type="caution">
    <text evidence="2">The sequence shown here is derived from an EMBL/GenBank/DDBJ whole genome shotgun (WGS) entry which is preliminary data.</text>
</comment>
<keyword evidence="3" id="KW-1185">Reference proteome</keyword>
<proteinExistence type="predicted"/>
<name>A0ABQ5BK29_9ASTR</name>
<gene>
    <name evidence="2" type="ORF">Tco_0861641</name>
</gene>
<evidence type="ECO:0000313" key="2">
    <source>
        <dbReference type="EMBL" id="GJT14599.1"/>
    </source>
</evidence>
<feature type="domain" description="DUF4283" evidence="1">
    <location>
        <begin position="158"/>
        <end position="238"/>
    </location>
</feature>
<evidence type="ECO:0000259" key="1">
    <source>
        <dbReference type="Pfam" id="PF14111"/>
    </source>
</evidence>
<dbReference type="Proteomes" id="UP001151760">
    <property type="component" value="Unassembled WGS sequence"/>
</dbReference>
<dbReference type="PANTHER" id="PTHR31286">
    <property type="entry name" value="GLYCINE-RICH CELL WALL STRUCTURAL PROTEIN 1.8-LIKE"/>
    <property type="match status" value="1"/>
</dbReference>
<dbReference type="Pfam" id="PF14111">
    <property type="entry name" value="DUF4283"/>
    <property type="match status" value="1"/>
</dbReference>
<sequence length="792" mass="89237">MLKSLISKPGDLATKFISVDGKPLMARRSVTYTQPLRDESVKPNVEQPSQHNDCDIMENAGSQQSQSFVNIVNSGSPKKKVNFRTLVNDECVEDDFVHESNSRVKEGTTSSPIKNSFVSVLQDNTFKKTVKLSKLHNEEVVEGVAIAIPIAAIEEVSARFENTLYGYIIGKRLAFPLVETYVKNTWAKYGLERVMLHSGFFFFQFTTSDGMERVIESRPWLIRLVPLILNIWTPNSKLRRDAITTAPLWVKLHNVPIAAYTETGLSLITSQLGWPIMLDSYTSNMCLKSWGRNTYARALIEVSSEKELIDSLVVAILFPNGTGHTLETIKVEYEWEPPRCASCKIFDHNDERCPKKAKEIVTEQTKDQNKDNGFTRVSYKRGKGNYTSKNKQVAGIKLNKPNLNLYYHPVAKSIPKVGETSSKQPHGDVESSKAINIVTNDSDSEEVEEVVLEEPIVHKDEIKDNKGTSNPSAEFPHNPMWLVLGLTFFVLRFFKAGIGPLMVMHTRLWFKADKKVLFCSFIYAHNSDFNAALNLADHSAGPSTFDISMREFKDCVEDIEVSDVNHSGLRFTWNQKPQGDAGTLKKINHVMASLEFNDVYTGLHAIFQPYRISNHSLDVLKVPMLSPIRPKTFKFPNILVHDVRFQDIVRDGGLLCEGFNDALLMEERFLQQKDKIDWLKASDSKSAYFHKVVKGRISRSRIDVVSCSDGSQLEGDQVAVAFVAHYTYFLGQQGVLHLLDTNDLFMNKLDSNMALDMVKIVTPQEVNEAIFSMGNDKSPGPDGYTAAFFKEA</sequence>